<feature type="domain" description="N-acetyltransferase" evidence="1">
    <location>
        <begin position="3"/>
        <end position="149"/>
    </location>
</feature>
<proteinExistence type="predicted"/>
<protein>
    <submittedName>
        <fullName evidence="2">GCN5-related N-acetyltransferase</fullName>
    </submittedName>
</protein>
<gene>
    <name evidence="2" type="ORF">KL86SPO_40127</name>
</gene>
<reference evidence="2" key="1">
    <citation type="submission" date="2016-08" db="EMBL/GenBank/DDBJ databases">
        <authorList>
            <person name="Seilhamer J.J."/>
        </authorList>
    </citation>
    <scope>NUCLEOTIDE SEQUENCE</scope>
    <source>
        <strain evidence="2">86</strain>
    </source>
</reference>
<dbReference type="Pfam" id="PF00583">
    <property type="entry name" value="Acetyltransf_1"/>
    <property type="match status" value="1"/>
</dbReference>
<dbReference type="SUPFAM" id="SSF55729">
    <property type="entry name" value="Acyl-CoA N-acyltransferases (Nat)"/>
    <property type="match status" value="1"/>
</dbReference>
<evidence type="ECO:0000313" key="2">
    <source>
        <dbReference type="EMBL" id="SCM81643.1"/>
    </source>
</evidence>
<accession>A0A212LVS6</accession>
<dbReference type="Gene3D" id="3.40.630.30">
    <property type="match status" value="1"/>
</dbReference>
<dbReference type="CDD" id="cd04301">
    <property type="entry name" value="NAT_SF"/>
    <property type="match status" value="1"/>
</dbReference>
<dbReference type="PANTHER" id="PTHR43617:SF34">
    <property type="entry name" value="PUTATIVE-RELATED"/>
    <property type="match status" value="1"/>
</dbReference>
<dbReference type="GO" id="GO:0016747">
    <property type="term" value="F:acyltransferase activity, transferring groups other than amino-acyl groups"/>
    <property type="evidence" value="ECO:0007669"/>
    <property type="project" value="InterPro"/>
</dbReference>
<dbReference type="InterPro" id="IPR016181">
    <property type="entry name" value="Acyl_CoA_acyltransferase"/>
</dbReference>
<sequence>MAELITTVEPVLLKRLVELEQEAFGSGGMNEWHLVPLMRHGRVFVSKKNDSVVGAVQYMRDWNRPELAYMVGVSVAPAARGQGIGTELLAESIQQLFADNFAEVELTVAADNAAAVKVYKEKLGFEVTGFRENEYGQGQDRLVMVLTRERFIR</sequence>
<organism evidence="2">
    <name type="scientific">uncultured Sporomusa sp</name>
    <dbReference type="NCBI Taxonomy" id="307249"/>
    <lineage>
        <taxon>Bacteria</taxon>
        <taxon>Bacillati</taxon>
        <taxon>Bacillota</taxon>
        <taxon>Negativicutes</taxon>
        <taxon>Selenomonadales</taxon>
        <taxon>Sporomusaceae</taxon>
        <taxon>Sporomusa</taxon>
        <taxon>environmental samples</taxon>
    </lineage>
</organism>
<dbReference type="RefSeq" id="WP_075753096.1">
    <property type="nucleotide sequence ID" value="NZ_LT608335.1"/>
</dbReference>
<dbReference type="EMBL" id="FMJE01000004">
    <property type="protein sequence ID" value="SCM81643.1"/>
    <property type="molecule type" value="Genomic_DNA"/>
</dbReference>
<dbReference type="PROSITE" id="PS51186">
    <property type="entry name" value="GNAT"/>
    <property type="match status" value="1"/>
</dbReference>
<dbReference type="InterPro" id="IPR000182">
    <property type="entry name" value="GNAT_dom"/>
</dbReference>
<dbReference type="PANTHER" id="PTHR43617">
    <property type="entry name" value="L-AMINO ACID N-ACETYLTRANSFERASE"/>
    <property type="match status" value="1"/>
</dbReference>
<dbReference type="InterPro" id="IPR050276">
    <property type="entry name" value="MshD_Acetyltransferase"/>
</dbReference>
<keyword evidence="2" id="KW-0808">Transferase</keyword>
<name>A0A212LVS6_9FIRM</name>
<dbReference type="AlphaFoldDB" id="A0A212LVS6"/>
<evidence type="ECO:0000259" key="1">
    <source>
        <dbReference type="PROSITE" id="PS51186"/>
    </source>
</evidence>